<keyword evidence="2 5" id="KW-0812">Transmembrane</keyword>
<dbReference type="InterPro" id="IPR036259">
    <property type="entry name" value="MFS_trans_sf"/>
</dbReference>
<dbReference type="InterPro" id="IPR011701">
    <property type="entry name" value="MFS"/>
</dbReference>
<feature type="transmembrane region" description="Helical" evidence="5">
    <location>
        <begin position="345"/>
        <end position="371"/>
    </location>
</feature>
<reference evidence="7 8" key="1">
    <citation type="submission" date="2024-01" db="EMBL/GenBank/DDBJ databases">
        <title>Draft genome sequences of three bacterial strains isolated from Acacia saligna represent a potential new species within the genus Rhizobium.</title>
        <authorList>
            <person name="Tambong J.T."/>
            <person name="Mnasri B."/>
        </authorList>
    </citation>
    <scope>NUCLEOTIDE SEQUENCE [LARGE SCALE GENOMIC DNA]</scope>
    <source>
        <strain evidence="7 8">1AS12I</strain>
    </source>
</reference>
<dbReference type="InterPro" id="IPR005829">
    <property type="entry name" value="Sugar_transporter_CS"/>
</dbReference>
<dbReference type="NCBIfam" id="NF008586">
    <property type="entry name" value="PRK11551.1"/>
    <property type="match status" value="1"/>
</dbReference>
<feature type="domain" description="Major facilitator superfamily (MFS) profile" evidence="6">
    <location>
        <begin position="17"/>
        <end position="400"/>
    </location>
</feature>
<evidence type="ECO:0000256" key="1">
    <source>
        <dbReference type="ARBA" id="ARBA00004141"/>
    </source>
</evidence>
<dbReference type="Gene3D" id="1.20.1250.20">
    <property type="entry name" value="MFS general substrate transporter like domains"/>
    <property type="match status" value="2"/>
</dbReference>
<feature type="transmembrane region" description="Helical" evidence="5">
    <location>
        <begin position="377"/>
        <end position="396"/>
    </location>
</feature>
<dbReference type="PROSITE" id="PS00216">
    <property type="entry name" value="SUGAR_TRANSPORT_1"/>
    <property type="match status" value="1"/>
</dbReference>
<keyword evidence="3 5" id="KW-1133">Transmembrane helix</keyword>
<feature type="transmembrane region" description="Helical" evidence="5">
    <location>
        <begin position="107"/>
        <end position="129"/>
    </location>
</feature>
<proteinExistence type="predicted"/>
<feature type="transmembrane region" description="Helical" evidence="5">
    <location>
        <begin position="82"/>
        <end position="101"/>
    </location>
</feature>
<feature type="transmembrane region" description="Helical" evidence="5">
    <location>
        <begin position="53"/>
        <end position="70"/>
    </location>
</feature>
<evidence type="ECO:0000256" key="4">
    <source>
        <dbReference type="ARBA" id="ARBA00023136"/>
    </source>
</evidence>
<dbReference type="Proteomes" id="UP001531129">
    <property type="component" value="Unassembled WGS sequence"/>
</dbReference>
<feature type="transmembrane region" description="Helical" evidence="5">
    <location>
        <begin position="310"/>
        <end position="333"/>
    </location>
</feature>
<evidence type="ECO:0000313" key="7">
    <source>
        <dbReference type="EMBL" id="MEI1251593.1"/>
    </source>
</evidence>
<feature type="transmembrane region" description="Helical" evidence="5">
    <location>
        <begin position="141"/>
        <end position="164"/>
    </location>
</feature>
<dbReference type="PANTHER" id="PTHR23508:SF10">
    <property type="entry name" value="CARBOXYLIC ACID TRANSPORTER PROTEIN HOMOLOG"/>
    <property type="match status" value="1"/>
</dbReference>
<feature type="transmembrane region" description="Helical" evidence="5">
    <location>
        <begin position="286"/>
        <end position="304"/>
    </location>
</feature>
<dbReference type="EMBL" id="JBAMYC010000017">
    <property type="protein sequence ID" value="MEI1251593.1"/>
    <property type="molecule type" value="Genomic_DNA"/>
</dbReference>
<feature type="transmembrane region" description="Helical" evidence="5">
    <location>
        <begin position="222"/>
        <end position="242"/>
    </location>
</feature>
<evidence type="ECO:0000256" key="2">
    <source>
        <dbReference type="ARBA" id="ARBA00022692"/>
    </source>
</evidence>
<protein>
    <submittedName>
        <fullName evidence="7">3-(3-hydroxy-phenyl)propionate transporter MhpT</fullName>
    </submittedName>
</protein>
<organism evidence="7 8">
    <name type="scientific">Rhizobium aouanii</name>
    <dbReference type="NCBI Taxonomy" id="3118145"/>
    <lineage>
        <taxon>Bacteria</taxon>
        <taxon>Pseudomonadati</taxon>
        <taxon>Pseudomonadota</taxon>
        <taxon>Alphaproteobacteria</taxon>
        <taxon>Hyphomicrobiales</taxon>
        <taxon>Rhizobiaceae</taxon>
        <taxon>Rhizobium/Agrobacterium group</taxon>
        <taxon>Rhizobium</taxon>
    </lineage>
</organism>
<evidence type="ECO:0000259" key="6">
    <source>
        <dbReference type="PROSITE" id="PS50850"/>
    </source>
</evidence>
<dbReference type="RefSeq" id="WP_335915003.1">
    <property type="nucleotide sequence ID" value="NZ_JBAMYB010000017.1"/>
</dbReference>
<evidence type="ECO:0000256" key="3">
    <source>
        <dbReference type="ARBA" id="ARBA00022989"/>
    </source>
</evidence>
<name>A0ABU8CRX9_9HYPH</name>
<comment type="subcellular location">
    <subcellularLocation>
        <location evidence="1">Membrane</location>
        <topology evidence="1">Multi-pass membrane protein</topology>
    </subcellularLocation>
</comment>
<sequence>MGNSASGLNLQTGGQKALILCFCAAMIEGFDIQAAGVAAPKLGPALGLAPGQMAFFFSSATFGLIFGAIAGGRIADRFGRRAGLSLSLLAFGIFSLGTAFADSFSTLALMRFLTGVGLGGALPNLVAIASEALTRERRGMAVGLMYAGIPIGGAVASAVSILGIHDSWESIFVIGGILPIALVPVLLLSLPDLKVARDHGEKPSIRAACRSIFGPSNWQTTLLLWAGFFFSLLVLYLLLNWLPALMVAKGFSKYDAGVVQIVFNIGGAVGSLMVGRALDGIHRRRAVILSYGLLVLALVSVAVLPNNLAMAIVSGVLLGATIIGVQAILYGLAPQNYSQDVRGTAVGLAVAAGRLGSVAGPLLAGALVAGGKSSTEVLLGIVPIAILGGLASLLLVSRLAKAQNAGNRDAAAEYGSAAEVKGGAVGT</sequence>
<dbReference type="SUPFAM" id="SSF103473">
    <property type="entry name" value="MFS general substrate transporter"/>
    <property type="match status" value="1"/>
</dbReference>
<comment type="caution">
    <text evidence="7">The sequence shown here is derived from an EMBL/GenBank/DDBJ whole genome shotgun (WGS) entry which is preliminary data.</text>
</comment>
<keyword evidence="8" id="KW-1185">Reference proteome</keyword>
<dbReference type="Pfam" id="PF07690">
    <property type="entry name" value="MFS_1"/>
    <property type="match status" value="1"/>
</dbReference>
<gene>
    <name evidence="7" type="primary">mhpT</name>
    <name evidence="7" type="ORF">V8Q02_26870</name>
</gene>
<evidence type="ECO:0000256" key="5">
    <source>
        <dbReference type="SAM" id="Phobius"/>
    </source>
</evidence>
<dbReference type="InterPro" id="IPR020846">
    <property type="entry name" value="MFS_dom"/>
</dbReference>
<dbReference type="PROSITE" id="PS00217">
    <property type="entry name" value="SUGAR_TRANSPORT_2"/>
    <property type="match status" value="1"/>
</dbReference>
<dbReference type="PROSITE" id="PS50850">
    <property type="entry name" value="MFS"/>
    <property type="match status" value="1"/>
</dbReference>
<accession>A0ABU8CRX9</accession>
<feature type="transmembrane region" description="Helical" evidence="5">
    <location>
        <begin position="254"/>
        <end position="274"/>
    </location>
</feature>
<keyword evidence="4 5" id="KW-0472">Membrane</keyword>
<feature type="transmembrane region" description="Helical" evidence="5">
    <location>
        <begin position="170"/>
        <end position="190"/>
    </location>
</feature>
<dbReference type="PANTHER" id="PTHR23508">
    <property type="entry name" value="CARBOXYLIC ACID TRANSPORTER PROTEIN HOMOLOG"/>
    <property type="match status" value="1"/>
</dbReference>
<evidence type="ECO:0000313" key="8">
    <source>
        <dbReference type="Proteomes" id="UP001531129"/>
    </source>
</evidence>